<accession>A0A396YUI1</accession>
<dbReference type="Proteomes" id="UP000265798">
    <property type="component" value="Unassembled WGS sequence"/>
</dbReference>
<evidence type="ECO:0000313" key="2">
    <source>
        <dbReference type="Proteomes" id="UP000265798"/>
    </source>
</evidence>
<organism evidence="1 2">
    <name type="scientific">Leptospira stimsonii</name>
    <dbReference type="NCBI Taxonomy" id="2202203"/>
    <lineage>
        <taxon>Bacteria</taxon>
        <taxon>Pseudomonadati</taxon>
        <taxon>Spirochaetota</taxon>
        <taxon>Spirochaetia</taxon>
        <taxon>Leptospirales</taxon>
        <taxon>Leptospiraceae</taxon>
        <taxon>Leptospira</taxon>
    </lineage>
</organism>
<comment type="caution">
    <text evidence="1">The sequence shown here is derived from an EMBL/GenBank/DDBJ whole genome shotgun (WGS) entry which is preliminary data.</text>
</comment>
<dbReference type="AlphaFoldDB" id="A0A396YUI1"/>
<evidence type="ECO:0000313" key="1">
    <source>
        <dbReference type="EMBL" id="RHX85573.1"/>
    </source>
</evidence>
<reference evidence="2" key="1">
    <citation type="submission" date="2018-05" db="EMBL/GenBank/DDBJ databases">
        <title>Leptospira yasudae sp. nov. and Leptospira stimsonii sp. nov., two pathogenic species of the genus Leptospira isolated from environmental sources.</title>
        <authorList>
            <person name="Casanovas-Massana A."/>
            <person name="Hamond C."/>
            <person name="Santos L.A."/>
            <person name="Hacker K.P."/>
            <person name="Balassiano I."/>
            <person name="Medeiros M.A."/>
            <person name="Reis M.G."/>
            <person name="Ko A.I."/>
            <person name="Wunder E.A."/>
        </authorList>
    </citation>
    <scope>NUCLEOTIDE SEQUENCE [LARGE SCALE GENOMIC DNA]</scope>
    <source>
        <strain evidence="2">Yale</strain>
    </source>
</reference>
<sequence>MIQLLNLFHDQERKIIKPQPEGPDIILQIETRTIIIECLQPDNWEKNPPSDGYYNSFHEEEKILRYTSAITDKSGQYQKWLKKEIVSPMDPFLIVVSGGKQSLVDAYTECPDIVKAVYPLGRSSYSVPLDNPDNFSVSYEKRTAVIKSNQSSIPTDSFLNDSYNYISGIIFNPYEILSKLNRDGKNYIVIRNHVAKNQFPNNLIKGSVDHFLNDNKHVEFKRVD</sequence>
<protein>
    <submittedName>
        <fullName evidence="1">Uncharacterized protein</fullName>
    </submittedName>
</protein>
<gene>
    <name evidence="1" type="ORF">DLM75_20490</name>
</gene>
<proteinExistence type="predicted"/>
<dbReference type="EMBL" id="QHCT01000008">
    <property type="protein sequence ID" value="RHX85573.1"/>
    <property type="molecule type" value="Genomic_DNA"/>
</dbReference>
<name>A0A396YUI1_9LEPT</name>